<accession>A0A023W5N7</accession>
<organism evidence="1 2">
    <name type="scientific">Mycobacterium phage Bernal13</name>
    <dbReference type="NCBI Taxonomy" id="1486424"/>
    <lineage>
        <taxon>Viruses</taxon>
        <taxon>Duplodnaviria</taxon>
        <taxon>Heunggongvirae</taxon>
        <taxon>Uroviricota</taxon>
        <taxon>Caudoviricetes</taxon>
        <taxon>Bernalvirus</taxon>
        <taxon>Bernalvirus bernal13</taxon>
    </lineage>
</organism>
<keyword evidence="2" id="KW-1185">Reference proteome</keyword>
<dbReference type="Proteomes" id="UP000024441">
    <property type="component" value="Segment"/>
</dbReference>
<reference evidence="1 2" key="1">
    <citation type="submission" date="2014-02" db="EMBL/GenBank/DDBJ databases">
        <authorList>
            <person name="Bateh S."/>
            <person name="Bernal D."/>
            <person name="Debose F."/>
            <person name="Kujala R."/>
            <person name="Lamas N."/>
            <person name="Menkis M."/>
            <person name="Romero R."/>
            <person name="Schrull J."/>
            <person name="Sharma S."/>
            <person name="Sidronio T."/>
            <person name="Solanki D."/>
            <person name="Swartout D."/>
            <person name="Venero M."/>
            <person name="Vijayan A."/>
            <person name="Wang J.-S."/>
            <person name="Yakovenko A."/>
            <person name="Sabo J.L."/>
            <person name="Braun E.L."/>
            <person name="Barbazuk W.B."/>
            <person name="Buck G.A."/>
            <person name="Campbell R."/>
            <person name="Carvalho M.R."/>
            <person name="Duckworth R.A."/>
            <person name="Dunn T."/>
            <person name="Halpern C."/>
            <person name="Johnson A."/>
            <person name="Kiflezghi M.G."/>
            <person name="Lee V."/>
            <person name="Loviza R.A."/>
            <person name="Serrano M.G."/>
            <person name="Shah Z.V."/>
            <person name="Sharma K."/>
            <person name="Voegtly L.J."/>
            <person name="Walstead R."/>
            <person name="Wang Y.P."/>
            <person name="Bradley K.W."/>
            <person name="Clarke D.Q."/>
            <person name="Barker L.P."/>
            <person name="Bailey C."/>
            <person name="Asai D.J."/>
            <person name="Bowman C.A."/>
            <person name="Russell D.A."/>
            <person name="Pope W.H."/>
            <person name="Jacobs-Sera D."/>
            <person name="Hendrix R.W."/>
            <person name="Hatfull G.F."/>
        </authorList>
    </citation>
    <scope>NUCLEOTIDE SEQUENCE [LARGE SCALE GENOMIC DNA]</scope>
</reference>
<dbReference type="GeneID" id="19488337"/>
<proteinExistence type="predicted"/>
<evidence type="ECO:0000313" key="1">
    <source>
        <dbReference type="EMBL" id="AHY26945.1"/>
    </source>
</evidence>
<gene>
    <name evidence="1" type="primary">29</name>
    <name evidence="1" type="ORF">PBI_BERNAL13_29</name>
</gene>
<sequence length="98" mass="10748">MTAPTSALSHLLELPVEVVDGIKDVVDRFLDAGQEDPSADQLPAAASGIESVVAKAIDAAITDLDVVLKWFAFLIPDRYEESLRDLQSALRKIRDWLD</sequence>
<dbReference type="RefSeq" id="YP_009031156.1">
    <property type="nucleotide sequence ID" value="NC_024135.1"/>
</dbReference>
<name>A0A023W5N7_9CAUD</name>
<evidence type="ECO:0000313" key="2">
    <source>
        <dbReference type="Proteomes" id="UP000024441"/>
    </source>
</evidence>
<protein>
    <submittedName>
        <fullName evidence="1">Uncharacterized protein</fullName>
    </submittedName>
</protein>
<dbReference type="EMBL" id="KJ510413">
    <property type="protein sequence ID" value="AHY26945.1"/>
    <property type="molecule type" value="Genomic_DNA"/>
</dbReference>
<dbReference type="KEGG" id="vg:19488337"/>